<protein>
    <recommendedName>
        <fullName evidence="8">FAD/NAD(P)-binding domain-containing protein</fullName>
    </recommendedName>
</protein>
<accession>A0A1X7RW20</accession>
<evidence type="ECO:0000256" key="6">
    <source>
        <dbReference type="ARBA" id="ARBA00023002"/>
    </source>
</evidence>
<comment type="cofactor">
    <cofactor evidence="1">
        <name>FAD</name>
        <dbReference type="ChEBI" id="CHEBI:57692"/>
    </cofactor>
</comment>
<keyword evidence="7" id="KW-0503">Monooxygenase</keyword>
<dbReference type="AlphaFoldDB" id="A0A1X7RW20"/>
<dbReference type="InterPro" id="IPR023753">
    <property type="entry name" value="FAD/NAD-binding_dom"/>
</dbReference>
<keyword evidence="6" id="KW-0560">Oxidoreductase</keyword>
<dbReference type="EMBL" id="LT853697">
    <property type="protein sequence ID" value="SMQ51585.1"/>
    <property type="molecule type" value="Genomic_DNA"/>
</dbReference>
<evidence type="ECO:0000256" key="4">
    <source>
        <dbReference type="ARBA" id="ARBA00022827"/>
    </source>
</evidence>
<dbReference type="SUPFAM" id="SSF51905">
    <property type="entry name" value="FAD/NAD(P)-binding domain"/>
    <property type="match status" value="2"/>
</dbReference>
<evidence type="ECO:0000313" key="9">
    <source>
        <dbReference type="EMBL" id="SMQ51585.1"/>
    </source>
</evidence>
<evidence type="ECO:0000256" key="2">
    <source>
        <dbReference type="ARBA" id="ARBA00010139"/>
    </source>
</evidence>
<dbReference type="PANTHER" id="PTHR43098">
    <property type="entry name" value="L-ORNITHINE N(5)-MONOOXYGENASE-RELATED"/>
    <property type="match status" value="1"/>
</dbReference>
<gene>
    <name evidence="9" type="ORF">ZT3D7_G6738</name>
</gene>
<reference evidence="9 10" key="1">
    <citation type="submission" date="2016-06" db="EMBL/GenBank/DDBJ databases">
        <authorList>
            <person name="Kjaerup R.B."/>
            <person name="Dalgaard T.S."/>
            <person name="Juul-Madsen H.R."/>
        </authorList>
    </citation>
    <scope>NUCLEOTIDE SEQUENCE [LARGE SCALE GENOMIC DNA]</scope>
</reference>
<dbReference type="PANTHER" id="PTHR43098:SF3">
    <property type="entry name" value="L-ORNITHINE N(5)-MONOOXYGENASE-RELATED"/>
    <property type="match status" value="1"/>
</dbReference>
<evidence type="ECO:0000256" key="1">
    <source>
        <dbReference type="ARBA" id="ARBA00001974"/>
    </source>
</evidence>
<evidence type="ECO:0000256" key="3">
    <source>
        <dbReference type="ARBA" id="ARBA00022630"/>
    </source>
</evidence>
<dbReference type="InterPro" id="IPR036188">
    <property type="entry name" value="FAD/NAD-bd_sf"/>
</dbReference>
<name>A0A1X7RW20_ZYMT9</name>
<evidence type="ECO:0000256" key="7">
    <source>
        <dbReference type="ARBA" id="ARBA00023033"/>
    </source>
</evidence>
<dbReference type="Gene3D" id="3.50.50.60">
    <property type="entry name" value="FAD/NAD(P)-binding domain"/>
    <property type="match status" value="2"/>
</dbReference>
<feature type="domain" description="FAD/NAD(P)-binding" evidence="8">
    <location>
        <begin position="13"/>
        <end position="231"/>
    </location>
</feature>
<organism evidence="9 10">
    <name type="scientific">Zymoseptoria tritici (strain ST99CH_3D7)</name>
    <dbReference type="NCBI Taxonomy" id="1276538"/>
    <lineage>
        <taxon>Eukaryota</taxon>
        <taxon>Fungi</taxon>
        <taxon>Dikarya</taxon>
        <taxon>Ascomycota</taxon>
        <taxon>Pezizomycotina</taxon>
        <taxon>Dothideomycetes</taxon>
        <taxon>Dothideomycetidae</taxon>
        <taxon>Mycosphaerellales</taxon>
        <taxon>Mycosphaerellaceae</taxon>
        <taxon>Zymoseptoria</taxon>
    </lineage>
</organism>
<comment type="similarity">
    <text evidence="2">Belongs to the FAD-binding monooxygenase family.</text>
</comment>
<dbReference type="GO" id="GO:0004497">
    <property type="term" value="F:monooxygenase activity"/>
    <property type="evidence" value="ECO:0007669"/>
    <property type="project" value="UniProtKB-KW"/>
</dbReference>
<dbReference type="InterPro" id="IPR050775">
    <property type="entry name" value="FAD-binding_Monooxygenases"/>
</dbReference>
<dbReference type="Pfam" id="PF07992">
    <property type="entry name" value="Pyr_redox_2"/>
    <property type="match status" value="1"/>
</dbReference>
<proteinExistence type="inferred from homology"/>
<keyword evidence="10" id="KW-1185">Reference proteome</keyword>
<keyword evidence="5" id="KW-0521">NADP</keyword>
<evidence type="ECO:0000313" key="10">
    <source>
        <dbReference type="Proteomes" id="UP000215127"/>
    </source>
</evidence>
<keyword evidence="3" id="KW-0285">Flavoprotein</keyword>
<dbReference type="Proteomes" id="UP000215127">
    <property type="component" value="Chromosome 6"/>
</dbReference>
<keyword evidence="4" id="KW-0274">FAD</keyword>
<sequence>MSNSASNEQLGHFDVLVVGGGFCGVWQLHTLRKKGYKALLVEAGTGLGGIWHWNAYPGARVDTPVPTYQLTSEETWQNWDWKERFPGRDELADYFRHLDKVWDLSRDVRYKSRATSMQWSPKDAHWKCAINGGEAELTAWSVVLCTGFASKRYVPSFKGLDQFAGEIHHTAVWPQGGVNLNNRRVAVIGTGASGVQVIQEVAKEAKHLTVYQRTPNTALPMQNPRVDNELTRESFPEVIPKMKETFAGFDYEFIATQQHPLKIPKEERLQLYERLYHTGGLHFWLGTYMEVLFNEELNEEAYQFWREQTIKRVQDPVKAEILAPVKKIHPFGTKRISLEDGFFEVFNQDNVDLVDLRANNIAEFTQSGIRTADGELRDYDLVILATGFDSITGSITQIDIRNSKGQSVKDKWANATYTNLGMTTAGCPNLFFTYGPQAPTAFATGPSSAETQGAWIVACLDHMREKGLKTVESTVEAEQEWRKHVNEVADKSLFTQADSWYFGANIPGKTREALNYMGGLPEYRKKLWEECADVGYRGFVLV</sequence>
<evidence type="ECO:0000256" key="5">
    <source>
        <dbReference type="ARBA" id="ARBA00022857"/>
    </source>
</evidence>
<evidence type="ECO:0000259" key="8">
    <source>
        <dbReference type="Pfam" id="PF07992"/>
    </source>
</evidence>